<keyword evidence="5 8" id="KW-0547">Nucleotide-binding</keyword>
<dbReference type="EMBL" id="JAUOZS010000001">
    <property type="protein sequence ID" value="MDT8902780.1"/>
    <property type="molecule type" value="Genomic_DNA"/>
</dbReference>
<comment type="domain">
    <text evidence="8">The N-terminal region contains the highly conserved SGGXDS motif, predicted to be a P-loop motif involved in ATP binding.</text>
</comment>
<keyword evidence="3 8" id="KW-0436">Ligase</keyword>
<dbReference type="InterPro" id="IPR012796">
    <property type="entry name" value="Lysidine-tRNA-synth_C"/>
</dbReference>
<dbReference type="EC" id="6.3.4.19" evidence="8"/>
<dbReference type="Pfam" id="PF09179">
    <property type="entry name" value="TilS"/>
    <property type="match status" value="1"/>
</dbReference>
<dbReference type="InterPro" id="IPR011063">
    <property type="entry name" value="TilS/TtcA_N"/>
</dbReference>
<comment type="subcellular location">
    <subcellularLocation>
        <location evidence="1 8">Cytoplasm</location>
    </subcellularLocation>
</comment>
<dbReference type="InterPro" id="IPR012094">
    <property type="entry name" value="tRNA_Ile_lys_synt"/>
</dbReference>
<reference evidence="10 11" key="1">
    <citation type="submission" date="2023-07" db="EMBL/GenBank/DDBJ databases">
        <title>The novel representative of Negativicutes class, Anaeroselena agilis gen. nov. sp. nov.</title>
        <authorList>
            <person name="Prokofeva M.I."/>
            <person name="Elcheninov A.G."/>
            <person name="Klyukina A."/>
            <person name="Kublanov I.V."/>
            <person name="Frolov E.N."/>
            <person name="Podosokorskaya O.A."/>
        </authorList>
    </citation>
    <scope>NUCLEOTIDE SEQUENCE [LARGE SCALE GENOMIC DNA]</scope>
    <source>
        <strain evidence="10 11">4137-cl</strain>
    </source>
</reference>
<sequence length="460" mass="48845">MLTAVREWIARHRLPAAGDRVLAACSGGADSLALVHVLNELKEEYGFSLAVAHVNHLLRGEESDADAVFVREFAAKLGLPFYVTEADAAGLAAAEGRSLEDAAREVRYRFLRATAAELGGALIATGHHRDDQAETVLLNLFRGAGGAGLGGMKPVAGGVIRPLLAVAREEIGAYCRECGLTPRTDSSNFSTEYLRNFLRLELMPRLAAAFNANIAATLCRTAELVGDEHDYVVAAAVAAWPEVVDDGGDDPAVDCRALGALHVAVRRELLRLAVVKKRGDLKGISFFHVEKLLELASSGVTGNAVELPGGVTARRVYGRLIFAAASPPPATVIGPPGLVVAVPGTTPVPALGVTVTARLSAERPAGGGPDRAVFAWEELAPPIRVRSRQAGDRFRPGGKKVKEYLIDAKVPRQLRDTIPVFTDGRGVIWLGGVRQAKRCRPGNPTGFYLELIIEKTGGLT</sequence>
<gene>
    <name evidence="8 10" type="primary">tilS</name>
    <name evidence="10" type="ORF">Q4T40_16185</name>
</gene>
<dbReference type="Proteomes" id="UP001254848">
    <property type="component" value="Unassembled WGS sequence"/>
</dbReference>
<keyword evidence="11" id="KW-1185">Reference proteome</keyword>
<dbReference type="InterPro" id="IPR014729">
    <property type="entry name" value="Rossmann-like_a/b/a_fold"/>
</dbReference>
<dbReference type="SMART" id="SM00977">
    <property type="entry name" value="TilS_C"/>
    <property type="match status" value="1"/>
</dbReference>
<keyword evidence="4 8" id="KW-0819">tRNA processing</keyword>
<dbReference type="PANTHER" id="PTHR43033">
    <property type="entry name" value="TRNA(ILE)-LYSIDINE SYNTHASE-RELATED"/>
    <property type="match status" value="1"/>
</dbReference>
<dbReference type="Pfam" id="PF01171">
    <property type="entry name" value="ATP_bind_3"/>
    <property type="match status" value="1"/>
</dbReference>
<keyword evidence="2 8" id="KW-0963">Cytoplasm</keyword>
<evidence type="ECO:0000259" key="9">
    <source>
        <dbReference type="SMART" id="SM00977"/>
    </source>
</evidence>
<evidence type="ECO:0000256" key="5">
    <source>
        <dbReference type="ARBA" id="ARBA00022741"/>
    </source>
</evidence>
<dbReference type="InterPro" id="IPR015262">
    <property type="entry name" value="tRNA_Ile_lys_synt_subst-bd"/>
</dbReference>
<evidence type="ECO:0000256" key="1">
    <source>
        <dbReference type="ARBA" id="ARBA00004496"/>
    </source>
</evidence>
<evidence type="ECO:0000256" key="6">
    <source>
        <dbReference type="ARBA" id="ARBA00022840"/>
    </source>
</evidence>
<organism evidence="10 11">
    <name type="scientific">Anaeroselena agilis</name>
    <dbReference type="NCBI Taxonomy" id="3063788"/>
    <lineage>
        <taxon>Bacteria</taxon>
        <taxon>Bacillati</taxon>
        <taxon>Bacillota</taxon>
        <taxon>Negativicutes</taxon>
        <taxon>Acetonemataceae</taxon>
        <taxon>Anaeroselena</taxon>
    </lineage>
</organism>
<dbReference type="PANTHER" id="PTHR43033:SF1">
    <property type="entry name" value="TRNA(ILE)-LYSIDINE SYNTHASE-RELATED"/>
    <property type="match status" value="1"/>
</dbReference>
<evidence type="ECO:0000256" key="4">
    <source>
        <dbReference type="ARBA" id="ARBA00022694"/>
    </source>
</evidence>
<dbReference type="CDD" id="cd01992">
    <property type="entry name" value="TilS_N"/>
    <property type="match status" value="1"/>
</dbReference>
<dbReference type="GO" id="GO:0032267">
    <property type="term" value="F:tRNA(Ile)-lysidine synthase activity"/>
    <property type="evidence" value="ECO:0007669"/>
    <property type="project" value="UniProtKB-EC"/>
</dbReference>
<evidence type="ECO:0000313" key="10">
    <source>
        <dbReference type="EMBL" id="MDT8902780.1"/>
    </source>
</evidence>
<comment type="function">
    <text evidence="8">Ligates lysine onto the cytidine present at position 34 of the AUA codon-specific tRNA(Ile) that contains the anticodon CAU, in an ATP-dependent manner. Cytidine is converted to lysidine, thus changing the amino acid specificity of the tRNA from methionine to isoleucine.</text>
</comment>
<keyword evidence="6 8" id="KW-0067">ATP-binding</keyword>
<dbReference type="SUPFAM" id="SSF82829">
    <property type="entry name" value="MesJ substrate recognition domain-like"/>
    <property type="match status" value="1"/>
</dbReference>
<dbReference type="RefSeq" id="WP_413781253.1">
    <property type="nucleotide sequence ID" value="NZ_JAUOZS010000001.1"/>
</dbReference>
<comment type="catalytic activity">
    <reaction evidence="7 8">
        <text>cytidine(34) in tRNA(Ile2) + L-lysine + ATP = lysidine(34) in tRNA(Ile2) + AMP + diphosphate + H(+)</text>
        <dbReference type="Rhea" id="RHEA:43744"/>
        <dbReference type="Rhea" id="RHEA-COMP:10625"/>
        <dbReference type="Rhea" id="RHEA-COMP:10670"/>
        <dbReference type="ChEBI" id="CHEBI:15378"/>
        <dbReference type="ChEBI" id="CHEBI:30616"/>
        <dbReference type="ChEBI" id="CHEBI:32551"/>
        <dbReference type="ChEBI" id="CHEBI:33019"/>
        <dbReference type="ChEBI" id="CHEBI:82748"/>
        <dbReference type="ChEBI" id="CHEBI:83665"/>
        <dbReference type="ChEBI" id="CHEBI:456215"/>
        <dbReference type="EC" id="6.3.4.19"/>
    </reaction>
</comment>
<dbReference type="InterPro" id="IPR012795">
    <property type="entry name" value="tRNA_Ile_lys_synt_N"/>
</dbReference>
<evidence type="ECO:0000256" key="3">
    <source>
        <dbReference type="ARBA" id="ARBA00022598"/>
    </source>
</evidence>
<name>A0ABU3P177_9FIRM</name>
<dbReference type="Gene3D" id="3.40.50.620">
    <property type="entry name" value="HUPs"/>
    <property type="match status" value="1"/>
</dbReference>
<evidence type="ECO:0000313" key="11">
    <source>
        <dbReference type="Proteomes" id="UP001254848"/>
    </source>
</evidence>
<dbReference type="Pfam" id="PF11734">
    <property type="entry name" value="TilS_C"/>
    <property type="match status" value="1"/>
</dbReference>
<dbReference type="NCBIfam" id="TIGR02433">
    <property type="entry name" value="lysidine_TilS_C"/>
    <property type="match status" value="1"/>
</dbReference>
<evidence type="ECO:0000256" key="2">
    <source>
        <dbReference type="ARBA" id="ARBA00022490"/>
    </source>
</evidence>
<accession>A0ABU3P177</accession>
<dbReference type="Gene3D" id="1.20.59.20">
    <property type="match status" value="1"/>
</dbReference>
<proteinExistence type="inferred from homology"/>
<dbReference type="SUPFAM" id="SSF56037">
    <property type="entry name" value="PheT/TilS domain"/>
    <property type="match status" value="1"/>
</dbReference>
<dbReference type="NCBIfam" id="TIGR02432">
    <property type="entry name" value="lysidine_TilS_N"/>
    <property type="match status" value="1"/>
</dbReference>
<dbReference type="HAMAP" id="MF_01161">
    <property type="entry name" value="tRNA_Ile_lys_synt"/>
    <property type="match status" value="1"/>
</dbReference>
<evidence type="ECO:0000256" key="7">
    <source>
        <dbReference type="ARBA" id="ARBA00048539"/>
    </source>
</evidence>
<feature type="domain" description="Lysidine-tRNA(Ile) synthetase C-terminal" evidence="9">
    <location>
        <begin position="383"/>
        <end position="451"/>
    </location>
</feature>
<protein>
    <recommendedName>
        <fullName evidence="8">tRNA(Ile)-lysidine synthase</fullName>
        <ecNumber evidence="8">6.3.4.19</ecNumber>
    </recommendedName>
    <alternativeName>
        <fullName evidence="8">tRNA(Ile)-2-lysyl-cytidine synthase</fullName>
    </alternativeName>
    <alternativeName>
        <fullName evidence="8">tRNA(Ile)-lysidine synthetase</fullName>
    </alternativeName>
</protein>
<comment type="similarity">
    <text evidence="8">Belongs to the tRNA(Ile)-lysidine synthase family.</text>
</comment>
<comment type="caution">
    <text evidence="10">The sequence shown here is derived from an EMBL/GenBank/DDBJ whole genome shotgun (WGS) entry which is preliminary data.</text>
</comment>
<feature type="binding site" evidence="8">
    <location>
        <begin position="26"/>
        <end position="31"/>
    </location>
    <ligand>
        <name>ATP</name>
        <dbReference type="ChEBI" id="CHEBI:30616"/>
    </ligand>
</feature>
<evidence type="ECO:0000256" key="8">
    <source>
        <dbReference type="HAMAP-Rule" id="MF_01161"/>
    </source>
</evidence>
<dbReference type="SUPFAM" id="SSF52402">
    <property type="entry name" value="Adenine nucleotide alpha hydrolases-like"/>
    <property type="match status" value="1"/>
</dbReference>